<dbReference type="Proteomes" id="UP000186292">
    <property type="component" value="Unassembled WGS sequence"/>
</dbReference>
<dbReference type="PROSITE" id="PS00792">
    <property type="entry name" value="DHPS_1"/>
    <property type="match status" value="1"/>
</dbReference>
<feature type="domain" description="Pterin-binding" evidence="11">
    <location>
        <begin position="14"/>
        <end position="276"/>
    </location>
</feature>
<keyword evidence="13" id="KW-1185">Reference proteome</keyword>
<keyword evidence="8 10" id="KW-0460">Magnesium</keyword>
<dbReference type="Gene3D" id="3.20.20.20">
    <property type="entry name" value="Dihydropteroate synthase-like"/>
    <property type="match status" value="1"/>
</dbReference>
<dbReference type="InterPro" id="IPR006390">
    <property type="entry name" value="DHP_synth_dom"/>
</dbReference>
<comment type="similarity">
    <text evidence="4 10">Belongs to the DHPS family.</text>
</comment>
<dbReference type="EMBL" id="FTOF01000004">
    <property type="protein sequence ID" value="SIS45061.1"/>
    <property type="molecule type" value="Genomic_DNA"/>
</dbReference>
<dbReference type="GO" id="GO:0004156">
    <property type="term" value="F:dihydropteroate synthase activity"/>
    <property type="evidence" value="ECO:0007669"/>
    <property type="project" value="UniProtKB-EC"/>
</dbReference>
<dbReference type="GO" id="GO:0046872">
    <property type="term" value="F:metal ion binding"/>
    <property type="evidence" value="ECO:0007669"/>
    <property type="project" value="UniProtKB-KW"/>
</dbReference>
<comment type="catalytic activity">
    <reaction evidence="1">
        <text>(7,8-dihydropterin-6-yl)methyl diphosphate + 4-aminobenzoate = 7,8-dihydropteroate + diphosphate</text>
        <dbReference type="Rhea" id="RHEA:19949"/>
        <dbReference type="ChEBI" id="CHEBI:17836"/>
        <dbReference type="ChEBI" id="CHEBI:17839"/>
        <dbReference type="ChEBI" id="CHEBI:33019"/>
        <dbReference type="ChEBI" id="CHEBI:72950"/>
        <dbReference type="EC" id="2.5.1.15"/>
    </reaction>
</comment>
<evidence type="ECO:0000256" key="10">
    <source>
        <dbReference type="RuleBase" id="RU361205"/>
    </source>
</evidence>
<sequence length="294" mass="30623">MVTVADLTAPAGRTMVMGILNVTEDSFSDGGKWLDRDAAIAHAKDLVAQGADMIDVGAESTRPGATRVPAELEAQRVKPVIEALHAEGIRTSVDTMRASTARVAAEAGVDMINDVSGGLADRDMYAVMAETGLPVCLMHWRTVHNAEFGDAAGSADHGGDVVADVRDTLKRLTDNAVAAGVEHSQIVLDPGLGFAKTAADNWALLNALPEFIAGDLPVLVGASRKRFLTEIRANRGLEANPSLADPATAAVTAVSAHLGAWGVRVHEVDVSRDAVDVAAAWRLGASYGSETGEV</sequence>
<evidence type="ECO:0000256" key="4">
    <source>
        <dbReference type="ARBA" id="ARBA00009503"/>
    </source>
</evidence>
<evidence type="ECO:0000256" key="3">
    <source>
        <dbReference type="ARBA" id="ARBA00004763"/>
    </source>
</evidence>
<evidence type="ECO:0000256" key="5">
    <source>
        <dbReference type="ARBA" id="ARBA00012458"/>
    </source>
</evidence>
<name>A0A1N7J737_9CORY</name>
<dbReference type="GO" id="GO:0046656">
    <property type="term" value="P:folic acid biosynthetic process"/>
    <property type="evidence" value="ECO:0007669"/>
    <property type="project" value="UniProtKB-KW"/>
</dbReference>
<comment type="function">
    <text evidence="10">Catalyzes the condensation of para-aminobenzoate (pABA) with 6-hydroxymethyl-7,8-dihydropterin diphosphate (DHPt-PP) to form 7,8-dihydropteroate (H2Pte), the immediate precursor of folate derivatives.</text>
</comment>
<dbReference type="PROSITE" id="PS00793">
    <property type="entry name" value="DHPS_2"/>
    <property type="match status" value="1"/>
</dbReference>
<dbReference type="SUPFAM" id="SSF51717">
    <property type="entry name" value="Dihydropteroate synthetase-like"/>
    <property type="match status" value="1"/>
</dbReference>
<evidence type="ECO:0000256" key="2">
    <source>
        <dbReference type="ARBA" id="ARBA00001946"/>
    </source>
</evidence>
<evidence type="ECO:0000313" key="13">
    <source>
        <dbReference type="Proteomes" id="UP000186292"/>
    </source>
</evidence>
<proteinExistence type="inferred from homology"/>
<evidence type="ECO:0000256" key="6">
    <source>
        <dbReference type="ARBA" id="ARBA00022679"/>
    </source>
</evidence>
<dbReference type="UniPathway" id="UPA00077">
    <property type="reaction ID" value="UER00156"/>
</dbReference>
<dbReference type="GO" id="GO:0005829">
    <property type="term" value="C:cytosol"/>
    <property type="evidence" value="ECO:0007669"/>
    <property type="project" value="TreeGrafter"/>
</dbReference>
<evidence type="ECO:0000256" key="7">
    <source>
        <dbReference type="ARBA" id="ARBA00022723"/>
    </source>
</evidence>
<dbReference type="PANTHER" id="PTHR20941:SF1">
    <property type="entry name" value="FOLIC ACID SYNTHESIS PROTEIN FOL1"/>
    <property type="match status" value="1"/>
</dbReference>
<dbReference type="PROSITE" id="PS50972">
    <property type="entry name" value="PTERIN_BINDING"/>
    <property type="match status" value="1"/>
</dbReference>
<dbReference type="Pfam" id="PF00809">
    <property type="entry name" value="Pterin_bind"/>
    <property type="match status" value="1"/>
</dbReference>
<dbReference type="STRING" id="1161099.SAMN05444817_10485"/>
<dbReference type="GO" id="GO:0046654">
    <property type="term" value="P:tetrahydrofolate biosynthetic process"/>
    <property type="evidence" value="ECO:0007669"/>
    <property type="project" value="UniProtKB-UniPathway"/>
</dbReference>
<keyword evidence="9 10" id="KW-0289">Folate biosynthesis</keyword>
<comment type="cofactor">
    <cofactor evidence="2 10">
        <name>Mg(2+)</name>
        <dbReference type="ChEBI" id="CHEBI:18420"/>
    </cofactor>
</comment>
<reference evidence="13" key="1">
    <citation type="submission" date="2017-01" db="EMBL/GenBank/DDBJ databases">
        <authorList>
            <person name="Varghese N."/>
            <person name="Submissions S."/>
        </authorList>
    </citation>
    <scope>NUCLEOTIDE SEQUENCE [LARGE SCALE GENOMIC DNA]</scope>
    <source>
        <strain evidence="13">DSM 44531</strain>
    </source>
</reference>
<protein>
    <recommendedName>
        <fullName evidence="5 10">Dihydropteroate synthase</fullName>
        <shortName evidence="10">DHPS</shortName>
        <ecNumber evidence="5 10">2.5.1.15</ecNumber>
    </recommendedName>
    <alternativeName>
        <fullName evidence="10">Dihydropteroate pyrophosphorylase</fullName>
    </alternativeName>
</protein>
<accession>A0A1N7J737</accession>
<gene>
    <name evidence="12" type="ORF">SAMN05444817_10485</name>
</gene>
<evidence type="ECO:0000256" key="8">
    <source>
        <dbReference type="ARBA" id="ARBA00022842"/>
    </source>
</evidence>
<organism evidence="12 13">
    <name type="scientific">Corynebacterium appendicis CIP 107643</name>
    <dbReference type="NCBI Taxonomy" id="1161099"/>
    <lineage>
        <taxon>Bacteria</taxon>
        <taxon>Bacillati</taxon>
        <taxon>Actinomycetota</taxon>
        <taxon>Actinomycetes</taxon>
        <taxon>Mycobacteriales</taxon>
        <taxon>Corynebacteriaceae</taxon>
        <taxon>Corynebacterium</taxon>
    </lineage>
</organism>
<dbReference type="InterPro" id="IPR000489">
    <property type="entry name" value="Pterin-binding_dom"/>
</dbReference>
<keyword evidence="7 10" id="KW-0479">Metal-binding</keyword>
<dbReference type="EC" id="2.5.1.15" evidence="5 10"/>
<comment type="pathway">
    <text evidence="3 10">Cofactor biosynthesis; tetrahydrofolate biosynthesis; 7,8-dihydrofolate from 2-amino-4-hydroxy-6-hydroxymethyl-7,8-dihydropteridine diphosphate and 4-aminobenzoate: step 1/2.</text>
</comment>
<dbReference type="AlphaFoldDB" id="A0A1N7J737"/>
<keyword evidence="6 10" id="KW-0808">Transferase</keyword>
<dbReference type="InterPro" id="IPR011005">
    <property type="entry name" value="Dihydropteroate_synth-like_sf"/>
</dbReference>
<dbReference type="NCBIfam" id="TIGR01496">
    <property type="entry name" value="DHPS"/>
    <property type="match status" value="1"/>
</dbReference>
<dbReference type="CDD" id="cd00739">
    <property type="entry name" value="DHPS"/>
    <property type="match status" value="1"/>
</dbReference>
<evidence type="ECO:0000256" key="1">
    <source>
        <dbReference type="ARBA" id="ARBA00000012"/>
    </source>
</evidence>
<evidence type="ECO:0000313" key="12">
    <source>
        <dbReference type="EMBL" id="SIS45061.1"/>
    </source>
</evidence>
<dbReference type="PANTHER" id="PTHR20941">
    <property type="entry name" value="FOLATE SYNTHESIS PROTEINS"/>
    <property type="match status" value="1"/>
</dbReference>
<dbReference type="InterPro" id="IPR045031">
    <property type="entry name" value="DHP_synth-like"/>
</dbReference>
<evidence type="ECO:0000259" key="11">
    <source>
        <dbReference type="PROSITE" id="PS50972"/>
    </source>
</evidence>
<evidence type="ECO:0000256" key="9">
    <source>
        <dbReference type="ARBA" id="ARBA00022909"/>
    </source>
</evidence>